<dbReference type="PROSITE" id="PS51706">
    <property type="entry name" value="G_ENGB"/>
    <property type="match status" value="1"/>
</dbReference>
<reference evidence="12 13" key="1">
    <citation type="journal article" date="2015" name="Genome Announc.">
        <title>Expanding the biotechnology potential of lactobacilli through comparative genomics of 213 strains and associated genera.</title>
        <authorList>
            <person name="Sun Z."/>
            <person name="Harris H.M."/>
            <person name="McCann A."/>
            <person name="Guo C."/>
            <person name="Argimon S."/>
            <person name="Zhang W."/>
            <person name="Yang X."/>
            <person name="Jeffery I.B."/>
            <person name="Cooney J.C."/>
            <person name="Kagawa T.F."/>
            <person name="Liu W."/>
            <person name="Song Y."/>
            <person name="Salvetti E."/>
            <person name="Wrobel A."/>
            <person name="Rasinkangas P."/>
            <person name="Parkhill J."/>
            <person name="Rea M.C."/>
            <person name="O'Sullivan O."/>
            <person name="Ritari J."/>
            <person name="Douillard F.P."/>
            <person name="Paul Ross R."/>
            <person name="Yang R."/>
            <person name="Briner A.E."/>
            <person name="Felis G.E."/>
            <person name="de Vos W.M."/>
            <person name="Barrangou R."/>
            <person name="Klaenhammer T.R."/>
            <person name="Caufield P.W."/>
            <person name="Cui Y."/>
            <person name="Zhang H."/>
            <person name="O'Toole P.W."/>
        </authorList>
    </citation>
    <scope>NUCLEOTIDE SEQUENCE [LARGE SCALE GENOMIC DNA]</scope>
    <source>
        <strain evidence="12 13">DSM 20003</strain>
    </source>
</reference>
<gene>
    <name evidence="10" type="primary">engB</name>
    <name evidence="12" type="ORF">FC07_GL000684</name>
</gene>
<dbReference type="Pfam" id="PF01926">
    <property type="entry name" value="MMR_HSR1"/>
    <property type="match status" value="1"/>
</dbReference>
<evidence type="ECO:0000256" key="5">
    <source>
        <dbReference type="ARBA" id="ARBA00022741"/>
    </source>
</evidence>
<dbReference type="InterPro" id="IPR005225">
    <property type="entry name" value="Small_GTP-bd"/>
</dbReference>
<dbReference type="AlphaFoldDB" id="A0A0R1GRS4"/>
<dbReference type="GO" id="GO:0046872">
    <property type="term" value="F:metal ion binding"/>
    <property type="evidence" value="ECO:0007669"/>
    <property type="project" value="UniProtKB-KW"/>
</dbReference>
<dbReference type="HAMAP" id="MF_00321">
    <property type="entry name" value="GTPase_EngB"/>
    <property type="match status" value="1"/>
</dbReference>
<evidence type="ECO:0000256" key="8">
    <source>
        <dbReference type="ARBA" id="ARBA00023210"/>
    </source>
</evidence>
<keyword evidence="13" id="KW-1185">Reference proteome</keyword>
<keyword evidence="8 10" id="KW-0717">Septation</keyword>
<comment type="caution">
    <text evidence="12">The sequence shown here is derived from an EMBL/GenBank/DDBJ whole genome shotgun (WGS) entry which is preliminary data.</text>
</comment>
<name>A0A0R1GRS4_9LACO</name>
<evidence type="ECO:0000259" key="11">
    <source>
        <dbReference type="PROSITE" id="PS51706"/>
    </source>
</evidence>
<dbReference type="InterPro" id="IPR006073">
    <property type="entry name" value="GTP-bd"/>
</dbReference>
<evidence type="ECO:0000256" key="10">
    <source>
        <dbReference type="HAMAP-Rule" id="MF_00321"/>
    </source>
</evidence>
<comment type="function">
    <text evidence="10">Necessary for normal cell division and for the maintenance of normal septation.</text>
</comment>
<dbReference type="InterPro" id="IPR019987">
    <property type="entry name" value="GTP-bd_ribosome_bio_YsxC"/>
</dbReference>
<evidence type="ECO:0000256" key="3">
    <source>
        <dbReference type="ARBA" id="ARBA00022618"/>
    </source>
</evidence>
<dbReference type="Proteomes" id="UP000051461">
    <property type="component" value="Unassembled WGS sequence"/>
</dbReference>
<dbReference type="EMBL" id="AZDA01000093">
    <property type="protein sequence ID" value="KRK34122.1"/>
    <property type="molecule type" value="Genomic_DNA"/>
</dbReference>
<dbReference type="CDD" id="cd01876">
    <property type="entry name" value="YihA_EngB"/>
    <property type="match status" value="1"/>
</dbReference>
<organism evidence="12 13">
    <name type="scientific">Loigolactobacillus bifermentans DSM 20003</name>
    <dbReference type="NCBI Taxonomy" id="1423726"/>
    <lineage>
        <taxon>Bacteria</taxon>
        <taxon>Bacillati</taxon>
        <taxon>Bacillota</taxon>
        <taxon>Bacilli</taxon>
        <taxon>Lactobacillales</taxon>
        <taxon>Lactobacillaceae</taxon>
        <taxon>Loigolactobacillus</taxon>
    </lineage>
</organism>
<keyword evidence="6" id="KW-0460">Magnesium</keyword>
<dbReference type="GO" id="GO:0005525">
    <property type="term" value="F:GTP binding"/>
    <property type="evidence" value="ECO:0007669"/>
    <property type="project" value="UniProtKB-UniRule"/>
</dbReference>
<keyword evidence="7 10" id="KW-0342">GTP-binding</keyword>
<accession>A0A0R1GRS4</accession>
<evidence type="ECO:0000256" key="2">
    <source>
        <dbReference type="ARBA" id="ARBA00009638"/>
    </source>
</evidence>
<evidence type="ECO:0000313" key="12">
    <source>
        <dbReference type="EMBL" id="KRK34122.1"/>
    </source>
</evidence>
<feature type="domain" description="EngB-type G" evidence="11">
    <location>
        <begin position="22"/>
        <end position="195"/>
    </location>
</feature>
<dbReference type="STRING" id="1423726.FC07_GL000684"/>
<sequence>MQIQNVELVISAVAAGQYPTDQLPEIALTGRSNVGKSSLINKLISRRKMARTSSTPGKTQTLNFYRLNQALYFVDVPGYGYAKVSKRDREKFSQMIETYLTSRQTLKGVVSLVDIRHEPTADDISMYQYLKYYHIPVLVVATKGDKVPRGKWNQRISRISKALELNQTDQIVVFSSQTGVGSDQVWQWVEQQTAVEVSAWNSQNTKN</sequence>
<dbReference type="GO" id="GO:0000917">
    <property type="term" value="P:division septum assembly"/>
    <property type="evidence" value="ECO:0007669"/>
    <property type="project" value="UniProtKB-KW"/>
</dbReference>
<dbReference type="GO" id="GO:0005829">
    <property type="term" value="C:cytosol"/>
    <property type="evidence" value="ECO:0007669"/>
    <property type="project" value="TreeGrafter"/>
</dbReference>
<dbReference type="RefSeq" id="WP_057905113.1">
    <property type="nucleotide sequence ID" value="NZ_AZDA01000093.1"/>
</dbReference>
<comment type="similarity">
    <text evidence="2 10">Belongs to the TRAFAC class TrmE-Era-EngA-EngB-Septin-like GTPase superfamily. EngB GTPase family.</text>
</comment>
<evidence type="ECO:0000256" key="9">
    <source>
        <dbReference type="ARBA" id="ARBA00023306"/>
    </source>
</evidence>
<evidence type="ECO:0000313" key="13">
    <source>
        <dbReference type="Proteomes" id="UP000051461"/>
    </source>
</evidence>
<dbReference type="OrthoDB" id="9804921at2"/>
<dbReference type="Gene3D" id="3.40.50.300">
    <property type="entry name" value="P-loop containing nucleotide triphosphate hydrolases"/>
    <property type="match status" value="1"/>
</dbReference>
<dbReference type="PANTHER" id="PTHR11649:SF13">
    <property type="entry name" value="ENGB-TYPE G DOMAIN-CONTAINING PROTEIN"/>
    <property type="match status" value="1"/>
</dbReference>
<dbReference type="PANTHER" id="PTHR11649">
    <property type="entry name" value="MSS1/TRME-RELATED GTP-BINDING PROTEIN"/>
    <property type="match status" value="1"/>
</dbReference>
<dbReference type="PATRIC" id="fig|1423726.3.peg.706"/>
<evidence type="ECO:0000256" key="7">
    <source>
        <dbReference type="ARBA" id="ARBA00023134"/>
    </source>
</evidence>
<evidence type="ECO:0000256" key="1">
    <source>
        <dbReference type="ARBA" id="ARBA00001946"/>
    </source>
</evidence>
<keyword evidence="3 10" id="KW-0132">Cell division</keyword>
<keyword evidence="5 10" id="KW-0547">Nucleotide-binding</keyword>
<evidence type="ECO:0000256" key="6">
    <source>
        <dbReference type="ARBA" id="ARBA00022842"/>
    </source>
</evidence>
<dbReference type="FunFam" id="3.40.50.300:FF:000098">
    <property type="entry name" value="Probable GTP-binding protein EngB"/>
    <property type="match status" value="1"/>
</dbReference>
<dbReference type="SUPFAM" id="SSF52540">
    <property type="entry name" value="P-loop containing nucleoside triphosphate hydrolases"/>
    <property type="match status" value="1"/>
</dbReference>
<dbReference type="PRINTS" id="PR00449">
    <property type="entry name" value="RASTRNSFRMNG"/>
</dbReference>
<keyword evidence="9 10" id="KW-0131">Cell cycle</keyword>
<keyword evidence="4" id="KW-0479">Metal-binding</keyword>
<protein>
    <recommendedName>
        <fullName evidence="10">Probable GTP-binding protein EngB</fullName>
    </recommendedName>
</protein>
<evidence type="ECO:0000256" key="4">
    <source>
        <dbReference type="ARBA" id="ARBA00022723"/>
    </source>
</evidence>
<dbReference type="NCBIfam" id="TIGR03598">
    <property type="entry name" value="GTPase_YsxC"/>
    <property type="match status" value="1"/>
</dbReference>
<dbReference type="NCBIfam" id="TIGR00231">
    <property type="entry name" value="small_GTP"/>
    <property type="match status" value="1"/>
</dbReference>
<dbReference type="InterPro" id="IPR030393">
    <property type="entry name" value="G_ENGB_dom"/>
</dbReference>
<comment type="cofactor">
    <cofactor evidence="1">
        <name>Mg(2+)</name>
        <dbReference type="ChEBI" id="CHEBI:18420"/>
    </cofactor>
</comment>
<proteinExistence type="inferred from homology"/>
<dbReference type="InterPro" id="IPR027417">
    <property type="entry name" value="P-loop_NTPase"/>
</dbReference>